<proteinExistence type="predicted"/>
<dbReference type="EMBL" id="CAJVPV010022592">
    <property type="protein sequence ID" value="CAG8721324.1"/>
    <property type="molecule type" value="Genomic_DNA"/>
</dbReference>
<reference evidence="1" key="1">
    <citation type="submission" date="2021-06" db="EMBL/GenBank/DDBJ databases">
        <authorList>
            <person name="Kallberg Y."/>
            <person name="Tangrot J."/>
            <person name="Rosling A."/>
        </authorList>
    </citation>
    <scope>NUCLEOTIDE SEQUENCE</scope>
    <source>
        <strain evidence="1">CL551</strain>
    </source>
</reference>
<dbReference type="Proteomes" id="UP000789342">
    <property type="component" value="Unassembled WGS sequence"/>
</dbReference>
<dbReference type="AlphaFoldDB" id="A0A9N9I5T8"/>
<name>A0A9N9I5T8_9GLOM</name>
<evidence type="ECO:0000313" key="2">
    <source>
        <dbReference type="Proteomes" id="UP000789342"/>
    </source>
</evidence>
<gene>
    <name evidence="1" type="ORF">AMORRO_LOCUS13358</name>
</gene>
<comment type="caution">
    <text evidence="1">The sequence shown here is derived from an EMBL/GenBank/DDBJ whole genome shotgun (WGS) entry which is preliminary data.</text>
</comment>
<protein>
    <submittedName>
        <fullName evidence="1">6207_t:CDS:1</fullName>
    </submittedName>
</protein>
<organism evidence="1 2">
    <name type="scientific">Acaulospora morrowiae</name>
    <dbReference type="NCBI Taxonomy" id="94023"/>
    <lineage>
        <taxon>Eukaryota</taxon>
        <taxon>Fungi</taxon>
        <taxon>Fungi incertae sedis</taxon>
        <taxon>Mucoromycota</taxon>
        <taxon>Glomeromycotina</taxon>
        <taxon>Glomeromycetes</taxon>
        <taxon>Diversisporales</taxon>
        <taxon>Acaulosporaceae</taxon>
        <taxon>Acaulospora</taxon>
    </lineage>
</organism>
<sequence>MVFIHPKVDAAPSLIFETYIEMLSRLIPWGLDSCPLTQPLFQSRVTLYQCVVCVRSTLRNVSLSYDVMSHLSSFWCVGRSCHVIRSLFRPNSVGQIIDSVPVNGESVISGFLLVQSDHLQMMSFSHYRLSNHNTSSCRSDFSYINHVVYIGEQILMFVLVTFVMSRQPSLLRGSLDDLWAGFLGKNGPFLLTTQLLLLSFPFPKPLECQLSVPFPPSGTFNDLHKFNLEARWFIYFQSGVGVV</sequence>
<feature type="non-terminal residue" evidence="1">
    <location>
        <position position="243"/>
    </location>
</feature>
<keyword evidence="2" id="KW-1185">Reference proteome</keyword>
<evidence type="ECO:0000313" key="1">
    <source>
        <dbReference type="EMBL" id="CAG8721324.1"/>
    </source>
</evidence>
<accession>A0A9N9I5T8</accession>